<accession>A0A0K9PHK4</accession>
<dbReference type="Gene3D" id="2.30.30.140">
    <property type="match status" value="1"/>
</dbReference>
<name>A0A0K9PHK4_ZOSMR</name>
<dbReference type="EMBL" id="LFYR01000889">
    <property type="protein sequence ID" value="KMZ67707.1"/>
    <property type="molecule type" value="Genomic_DNA"/>
</dbReference>
<evidence type="ECO:0000259" key="2">
    <source>
        <dbReference type="PROSITE" id="PS50812"/>
    </source>
</evidence>
<sequence length="187" mass="21171">METSRSRNSKKQVIKEDNISKHGESQDIRPGDVTWVKIEDSKWWPAQVFKQKTSKIQKKFQETLEAEALSSSSVNKSKIFNLVSGSKGKKICGKKNNSRKRDYSPKALEAASEKKTPKRTSGRKKDGSEESRKILNEIDDTKNDGTDIGSPHLIKLSDRSIRQVRMMQKLGLIAPEGSPFSRRLILK</sequence>
<dbReference type="InterPro" id="IPR000313">
    <property type="entry name" value="PWWP_dom"/>
</dbReference>
<feature type="domain" description="PWWP" evidence="2">
    <location>
        <begin position="30"/>
        <end position="58"/>
    </location>
</feature>
<dbReference type="Proteomes" id="UP000036987">
    <property type="component" value="Unassembled WGS sequence"/>
</dbReference>
<reference evidence="4" key="1">
    <citation type="journal article" date="2016" name="Nature">
        <title>The genome of the seagrass Zostera marina reveals angiosperm adaptation to the sea.</title>
        <authorList>
            <person name="Olsen J.L."/>
            <person name="Rouze P."/>
            <person name="Verhelst B."/>
            <person name="Lin Y.-C."/>
            <person name="Bayer T."/>
            <person name="Collen J."/>
            <person name="Dattolo E."/>
            <person name="De Paoli E."/>
            <person name="Dittami S."/>
            <person name="Maumus F."/>
            <person name="Michel G."/>
            <person name="Kersting A."/>
            <person name="Lauritano C."/>
            <person name="Lohaus R."/>
            <person name="Toepel M."/>
            <person name="Tonon T."/>
            <person name="Vanneste K."/>
            <person name="Amirebrahimi M."/>
            <person name="Brakel J."/>
            <person name="Bostroem C."/>
            <person name="Chovatia M."/>
            <person name="Grimwood J."/>
            <person name="Jenkins J.W."/>
            <person name="Jueterbock A."/>
            <person name="Mraz A."/>
            <person name="Stam W.T."/>
            <person name="Tice H."/>
            <person name="Bornberg-Bauer E."/>
            <person name="Green P.J."/>
            <person name="Pearson G.A."/>
            <person name="Procaccini G."/>
            <person name="Duarte C.M."/>
            <person name="Schmutz J."/>
            <person name="Reusch T.B.H."/>
            <person name="Van de Peer Y."/>
        </authorList>
    </citation>
    <scope>NUCLEOTIDE SEQUENCE [LARGE SCALE GENOMIC DNA]</scope>
    <source>
        <strain evidence="4">cv. Finnish</strain>
    </source>
</reference>
<dbReference type="SUPFAM" id="SSF63748">
    <property type="entry name" value="Tudor/PWWP/MBT"/>
    <property type="match status" value="1"/>
</dbReference>
<proteinExistence type="predicted"/>
<evidence type="ECO:0000256" key="1">
    <source>
        <dbReference type="SAM" id="MobiDB-lite"/>
    </source>
</evidence>
<feature type="compositionally biased region" description="Basic and acidic residues" evidence="1">
    <location>
        <begin position="13"/>
        <end position="30"/>
    </location>
</feature>
<feature type="compositionally biased region" description="Basic and acidic residues" evidence="1">
    <location>
        <begin position="123"/>
        <end position="145"/>
    </location>
</feature>
<keyword evidence="4" id="KW-1185">Reference proteome</keyword>
<gene>
    <name evidence="3" type="ORF">ZOSMA_25G00960</name>
</gene>
<feature type="region of interest" description="Disordered" evidence="1">
    <location>
        <begin position="87"/>
        <end position="151"/>
    </location>
</feature>
<organism evidence="3 4">
    <name type="scientific">Zostera marina</name>
    <name type="common">Eelgrass</name>
    <dbReference type="NCBI Taxonomy" id="29655"/>
    <lineage>
        <taxon>Eukaryota</taxon>
        <taxon>Viridiplantae</taxon>
        <taxon>Streptophyta</taxon>
        <taxon>Embryophyta</taxon>
        <taxon>Tracheophyta</taxon>
        <taxon>Spermatophyta</taxon>
        <taxon>Magnoliopsida</taxon>
        <taxon>Liliopsida</taxon>
        <taxon>Zosteraceae</taxon>
        <taxon>Zostera</taxon>
    </lineage>
</organism>
<evidence type="ECO:0000313" key="3">
    <source>
        <dbReference type="EMBL" id="KMZ67707.1"/>
    </source>
</evidence>
<feature type="region of interest" description="Disordered" evidence="1">
    <location>
        <begin position="1"/>
        <end position="30"/>
    </location>
</feature>
<feature type="compositionally biased region" description="Basic residues" evidence="1">
    <location>
        <begin position="87"/>
        <end position="98"/>
    </location>
</feature>
<dbReference type="PROSITE" id="PS50812">
    <property type="entry name" value="PWWP"/>
    <property type="match status" value="1"/>
</dbReference>
<protein>
    <recommendedName>
        <fullName evidence="2">PWWP domain-containing protein</fullName>
    </recommendedName>
</protein>
<evidence type="ECO:0000313" key="4">
    <source>
        <dbReference type="Proteomes" id="UP000036987"/>
    </source>
</evidence>
<comment type="caution">
    <text evidence="3">The sequence shown here is derived from an EMBL/GenBank/DDBJ whole genome shotgun (WGS) entry which is preliminary data.</text>
</comment>
<dbReference type="AlphaFoldDB" id="A0A0K9PHK4"/>
<dbReference type="OrthoDB" id="641149at2759"/>